<sequence>MVGITSWKRLAAVCLALLLAVSVGAVRPSQGAAPGLDTIRVAIFLNLPNKYTQNTSWATFSSAGGLSVGFREPAGAKTWDAIPAGEQIRFSLDDYKVKLAETADFNAAKALLKQVQDAKGAGKLISLSKNGKTVYQVIEGGYANAAEGRKAVDRWNGAGLKLQSGAVKPVLQGPFHLETGSFASEAEARQAADAFGASGVDAFVALRGAGAYTVMLGAAADAAGLNAVKSAVAGAGGEALRQADASAPYLLVQNDHTVSGQANAAIRHYAVPLTGTKAWIAPSGAEPIKLTERYGRTYRGAFEASGFNGKLAVVNELPFEQYLYSVVGAEMPASWPAEALKAQAVAARSYALYQGVGFQIAHVVDTVASQAYGGTGAEKAATIAAVNATAGEVLMHGGKVIEALFSSSAGGATADGTEVWGNAVPYLKSVSSPDEVSEKGLLRWYRIVMPNGETGYVREDFLRDTGLTNAAGAPILEATGDGVNVRPIPLVQDSVAPVGTLNRGTRVVSLGSTFQSNPMSWVRGPFTSEQLLATLKGKTATAVTGPIRTLEVTGRGPSGRVTQMTANGQKLDVRYPDIFRSALGSLPSTRFTVDETARLSIESGAGARRELPADSNPLYVLGASGSVRQAPDPGVFVLDGNGKLRATTKEPGFRFVGTGNGHGLGLSQYGALGLAQQGYDYQRILKYYYPETTIAKG</sequence>
<protein>
    <recommendedName>
        <fullName evidence="2">Sporulation stage II protein D amidase enhancer LytB N-terminal domain-containing protein</fullName>
    </recommendedName>
</protein>
<organism evidence="3 4">
    <name type="scientific">Paenibacillus cisolokensis</name>
    <dbReference type="NCBI Taxonomy" id="1658519"/>
    <lineage>
        <taxon>Bacteria</taxon>
        <taxon>Bacillati</taxon>
        <taxon>Bacillota</taxon>
        <taxon>Bacilli</taxon>
        <taxon>Bacillales</taxon>
        <taxon>Paenibacillaceae</taxon>
        <taxon>Paenibacillus</taxon>
    </lineage>
</organism>
<reference evidence="3 4" key="1">
    <citation type="submission" date="2021-04" db="EMBL/GenBank/DDBJ databases">
        <title>Draft genome sequence of Paenibacillus cisolokensis, LC2-13A.</title>
        <authorList>
            <person name="Uke A."/>
            <person name="Chhe C."/>
            <person name="Baramee S."/>
            <person name="Kosugi A."/>
        </authorList>
    </citation>
    <scope>NUCLEOTIDE SEQUENCE [LARGE SCALE GENOMIC DNA]</scope>
    <source>
        <strain evidence="3 4">LC2-13A</strain>
    </source>
</reference>
<dbReference type="Pfam" id="PF08486">
    <property type="entry name" value="SpoIID"/>
    <property type="match status" value="1"/>
</dbReference>
<feature type="chain" id="PRO_5045199941" description="Sporulation stage II protein D amidase enhancer LytB N-terminal domain-containing protein" evidence="1">
    <location>
        <begin position="26"/>
        <end position="697"/>
    </location>
</feature>
<keyword evidence="1" id="KW-0732">Signal</keyword>
<name>A0ABQ4N7C2_9BACL</name>
<evidence type="ECO:0000259" key="2">
    <source>
        <dbReference type="Pfam" id="PF08486"/>
    </source>
</evidence>
<dbReference type="Proteomes" id="UP000680304">
    <property type="component" value="Unassembled WGS sequence"/>
</dbReference>
<comment type="caution">
    <text evidence="3">The sequence shown here is derived from an EMBL/GenBank/DDBJ whole genome shotgun (WGS) entry which is preliminary data.</text>
</comment>
<evidence type="ECO:0000313" key="4">
    <source>
        <dbReference type="Proteomes" id="UP000680304"/>
    </source>
</evidence>
<dbReference type="InterPro" id="IPR013693">
    <property type="entry name" value="SpoIID/LytB_N"/>
</dbReference>
<dbReference type="NCBIfam" id="TIGR02669">
    <property type="entry name" value="SpoIID_LytB"/>
    <property type="match status" value="1"/>
</dbReference>
<evidence type="ECO:0000313" key="3">
    <source>
        <dbReference type="EMBL" id="GIQ64086.1"/>
    </source>
</evidence>
<dbReference type="EMBL" id="BOVJ01000079">
    <property type="protein sequence ID" value="GIQ64086.1"/>
    <property type="molecule type" value="Genomic_DNA"/>
</dbReference>
<dbReference type="PANTHER" id="PTHR30032:SF4">
    <property type="entry name" value="AMIDASE ENHANCER"/>
    <property type="match status" value="1"/>
</dbReference>
<keyword evidence="4" id="KW-1185">Reference proteome</keyword>
<gene>
    <name evidence="3" type="ORF">PACILC2_26540</name>
</gene>
<accession>A0ABQ4N7C2</accession>
<proteinExistence type="predicted"/>
<feature type="domain" description="Sporulation stage II protein D amidase enhancer LytB N-terminal" evidence="2">
    <location>
        <begin position="308"/>
        <end position="396"/>
    </location>
</feature>
<dbReference type="InterPro" id="IPR013486">
    <property type="entry name" value="SpoIID/LytB"/>
</dbReference>
<feature type="signal peptide" evidence="1">
    <location>
        <begin position="1"/>
        <end position="25"/>
    </location>
</feature>
<dbReference type="InterPro" id="IPR051922">
    <property type="entry name" value="Bact_Sporulation_Assoc"/>
</dbReference>
<dbReference type="RefSeq" id="WP_213528983.1">
    <property type="nucleotide sequence ID" value="NZ_BOVJ01000079.1"/>
</dbReference>
<evidence type="ECO:0000256" key="1">
    <source>
        <dbReference type="SAM" id="SignalP"/>
    </source>
</evidence>
<dbReference type="PANTHER" id="PTHR30032">
    <property type="entry name" value="N-ACETYLMURAMOYL-L-ALANINE AMIDASE-RELATED"/>
    <property type="match status" value="1"/>
</dbReference>